<gene>
    <name evidence="1" type="ORF">MRB53_035448</name>
</gene>
<protein>
    <submittedName>
        <fullName evidence="1">Uncharacterized protein</fullName>
    </submittedName>
</protein>
<keyword evidence="2" id="KW-1185">Reference proteome</keyword>
<evidence type="ECO:0000313" key="2">
    <source>
        <dbReference type="Proteomes" id="UP001234297"/>
    </source>
</evidence>
<name>A0ACC2K4M8_PERAE</name>
<accession>A0ACC2K4M8</accession>
<organism evidence="1 2">
    <name type="scientific">Persea americana</name>
    <name type="common">Avocado</name>
    <dbReference type="NCBI Taxonomy" id="3435"/>
    <lineage>
        <taxon>Eukaryota</taxon>
        <taxon>Viridiplantae</taxon>
        <taxon>Streptophyta</taxon>
        <taxon>Embryophyta</taxon>
        <taxon>Tracheophyta</taxon>
        <taxon>Spermatophyta</taxon>
        <taxon>Magnoliopsida</taxon>
        <taxon>Magnoliidae</taxon>
        <taxon>Laurales</taxon>
        <taxon>Lauraceae</taxon>
        <taxon>Persea</taxon>
    </lineage>
</organism>
<reference evidence="1 2" key="1">
    <citation type="journal article" date="2022" name="Hortic Res">
        <title>A haplotype resolved chromosomal level avocado genome allows analysis of novel avocado genes.</title>
        <authorList>
            <person name="Nath O."/>
            <person name="Fletcher S.J."/>
            <person name="Hayward A."/>
            <person name="Shaw L.M."/>
            <person name="Masouleh A.K."/>
            <person name="Furtado A."/>
            <person name="Henry R.J."/>
            <person name="Mitter N."/>
        </authorList>
    </citation>
    <scope>NUCLEOTIDE SEQUENCE [LARGE SCALE GENOMIC DNA]</scope>
    <source>
        <strain evidence="2">cv. Hass</strain>
    </source>
</reference>
<proteinExistence type="predicted"/>
<evidence type="ECO:0000313" key="1">
    <source>
        <dbReference type="EMBL" id="KAJ8616076.1"/>
    </source>
</evidence>
<sequence>MFPGVSDSGISVMATELQKLRSINIYGNDFISDVSLIELSSRCPSLSEIPAWSCSRLTISGINYVIQHCDNLCSLSISINSISSSHAFIESSRSNARNLQCLNLSGNGMCVSDELLYVIGEHNLVLPKACILS</sequence>
<dbReference type="EMBL" id="CM056820">
    <property type="protein sequence ID" value="KAJ8616076.1"/>
    <property type="molecule type" value="Genomic_DNA"/>
</dbReference>
<comment type="caution">
    <text evidence="1">The sequence shown here is derived from an EMBL/GenBank/DDBJ whole genome shotgun (WGS) entry which is preliminary data.</text>
</comment>
<dbReference type="Proteomes" id="UP001234297">
    <property type="component" value="Chromosome 12"/>
</dbReference>